<dbReference type="GO" id="GO:0004497">
    <property type="term" value="F:monooxygenase activity"/>
    <property type="evidence" value="ECO:0007669"/>
    <property type="project" value="UniProtKB-ARBA"/>
</dbReference>
<keyword evidence="1" id="KW-0001">2Fe-2S</keyword>
<organism evidence="7 8">
    <name type="scientific">Ornithinimicrobium avium</name>
    <dbReference type="NCBI Taxonomy" id="2283195"/>
    <lineage>
        <taxon>Bacteria</taxon>
        <taxon>Bacillati</taxon>
        <taxon>Actinomycetota</taxon>
        <taxon>Actinomycetes</taxon>
        <taxon>Micrococcales</taxon>
        <taxon>Ornithinimicrobiaceae</taxon>
        <taxon>Ornithinimicrobium</taxon>
    </lineage>
</organism>
<evidence type="ECO:0000256" key="3">
    <source>
        <dbReference type="ARBA" id="ARBA00023004"/>
    </source>
</evidence>
<accession>A0A345NN56</accession>
<evidence type="ECO:0000313" key="7">
    <source>
        <dbReference type="EMBL" id="AXH96464.1"/>
    </source>
</evidence>
<keyword evidence="5" id="KW-0472">Membrane</keyword>
<evidence type="ECO:0000259" key="6">
    <source>
        <dbReference type="PROSITE" id="PS51296"/>
    </source>
</evidence>
<dbReference type="SUPFAM" id="SSF50022">
    <property type="entry name" value="ISP domain"/>
    <property type="match status" value="1"/>
</dbReference>
<keyword evidence="8" id="KW-1185">Reference proteome</keyword>
<dbReference type="Proteomes" id="UP000253790">
    <property type="component" value="Chromosome"/>
</dbReference>
<evidence type="ECO:0000256" key="2">
    <source>
        <dbReference type="ARBA" id="ARBA00022723"/>
    </source>
</evidence>
<reference evidence="7 8" key="1">
    <citation type="submission" date="2018-07" db="EMBL/GenBank/DDBJ databases">
        <title>Complete genome sequencing of Ornithinimicrobium sp. AMA3305.</title>
        <authorList>
            <person name="Bae J.-W."/>
        </authorList>
    </citation>
    <scope>NUCLEOTIDE SEQUENCE [LARGE SCALE GENOMIC DNA]</scope>
    <source>
        <strain evidence="7 8">AMA3305</strain>
    </source>
</reference>
<dbReference type="InterPro" id="IPR017941">
    <property type="entry name" value="Rieske_2Fe-2S"/>
</dbReference>
<keyword evidence="2" id="KW-0479">Metal-binding</keyword>
<proteinExistence type="predicted"/>
<dbReference type="Gene3D" id="2.102.10.10">
    <property type="entry name" value="Rieske [2Fe-2S] iron-sulphur domain"/>
    <property type="match status" value="1"/>
</dbReference>
<dbReference type="PANTHER" id="PTHR21496">
    <property type="entry name" value="FERREDOXIN-RELATED"/>
    <property type="match status" value="1"/>
</dbReference>
<feature type="transmembrane region" description="Helical" evidence="5">
    <location>
        <begin position="117"/>
        <end position="138"/>
    </location>
</feature>
<keyword evidence="5" id="KW-0812">Transmembrane</keyword>
<dbReference type="OrthoDB" id="9795104at2"/>
<dbReference type="AlphaFoldDB" id="A0A345NN56"/>
<dbReference type="InterPro" id="IPR036922">
    <property type="entry name" value="Rieske_2Fe-2S_sf"/>
</dbReference>
<feature type="transmembrane region" description="Helical" evidence="5">
    <location>
        <begin position="145"/>
        <end position="164"/>
    </location>
</feature>
<dbReference type="CDD" id="cd03467">
    <property type="entry name" value="Rieske"/>
    <property type="match status" value="1"/>
</dbReference>
<dbReference type="Pfam" id="PF09990">
    <property type="entry name" value="DUF2231"/>
    <property type="match status" value="1"/>
</dbReference>
<keyword evidence="4" id="KW-0411">Iron-sulfur</keyword>
<dbReference type="Pfam" id="PF00355">
    <property type="entry name" value="Rieske"/>
    <property type="match status" value="1"/>
</dbReference>
<dbReference type="KEGG" id="orn:DV701_10325"/>
<feature type="domain" description="Rieske" evidence="6">
    <location>
        <begin position="188"/>
        <end position="284"/>
    </location>
</feature>
<evidence type="ECO:0000256" key="1">
    <source>
        <dbReference type="ARBA" id="ARBA00022714"/>
    </source>
</evidence>
<sequence>MLTFLSRAAARLTGAVEEAQTLDAVAGPLATAASTVIPRGPVNDLLSGTPAGHPLHPALVMVPLGSWLSATTLDVLGGREGRAAARRLLGVGSLAAVPAALAGVNDWMDTRGPEQRVGLVHALLNVGGLGLFTASWWVRGRGHHGVGVALSSTGMALAAAGGWLGGHLAYARGVGVDTTVFQSAVQEWTDVGTEDLVREDMPILVRAHGIPVMLVRDGSTIVALADRCTHRGAPLHEGTLDDGCVTCPWHGSRFRLADGAVMHGPATRPQPRFEVRVHNGRLEVRQAGELPSLRTNPVS</sequence>
<evidence type="ECO:0000256" key="4">
    <source>
        <dbReference type="ARBA" id="ARBA00023014"/>
    </source>
</evidence>
<gene>
    <name evidence="7" type="ORF">DV701_10325</name>
</gene>
<dbReference type="EMBL" id="CP031229">
    <property type="protein sequence ID" value="AXH96464.1"/>
    <property type="molecule type" value="Genomic_DNA"/>
</dbReference>
<dbReference type="GO" id="GO:0016705">
    <property type="term" value="F:oxidoreductase activity, acting on paired donors, with incorporation or reduction of molecular oxygen"/>
    <property type="evidence" value="ECO:0007669"/>
    <property type="project" value="UniProtKB-ARBA"/>
</dbReference>
<keyword evidence="3" id="KW-0408">Iron</keyword>
<evidence type="ECO:0000256" key="5">
    <source>
        <dbReference type="SAM" id="Phobius"/>
    </source>
</evidence>
<dbReference type="InterPro" id="IPR019251">
    <property type="entry name" value="DUF2231_TM"/>
</dbReference>
<name>A0A345NN56_9MICO</name>
<dbReference type="PANTHER" id="PTHR21496:SF23">
    <property type="entry name" value="3-PHENYLPROPIONATE_CINNAMIC ACID DIOXYGENASE FERREDOXIN SUBUNIT"/>
    <property type="match status" value="1"/>
</dbReference>
<dbReference type="RefSeq" id="WP_114928229.1">
    <property type="nucleotide sequence ID" value="NZ_CP031229.1"/>
</dbReference>
<dbReference type="PROSITE" id="PS51296">
    <property type="entry name" value="RIESKE"/>
    <property type="match status" value="1"/>
</dbReference>
<dbReference type="GO" id="GO:0046872">
    <property type="term" value="F:metal ion binding"/>
    <property type="evidence" value="ECO:0007669"/>
    <property type="project" value="UniProtKB-KW"/>
</dbReference>
<keyword evidence="5" id="KW-1133">Transmembrane helix</keyword>
<dbReference type="GO" id="GO:0051537">
    <property type="term" value="F:2 iron, 2 sulfur cluster binding"/>
    <property type="evidence" value="ECO:0007669"/>
    <property type="project" value="UniProtKB-KW"/>
</dbReference>
<protein>
    <submittedName>
        <fullName evidence="7">DUF2231 domain-containing protein</fullName>
    </submittedName>
</protein>
<evidence type="ECO:0000313" key="8">
    <source>
        <dbReference type="Proteomes" id="UP000253790"/>
    </source>
</evidence>